<dbReference type="AlphaFoldDB" id="A0A2A9NH12"/>
<dbReference type="Proteomes" id="UP000242287">
    <property type="component" value="Unassembled WGS sequence"/>
</dbReference>
<keyword evidence="2" id="KW-1185">Reference proteome</keyword>
<dbReference type="EMBL" id="KZ302056">
    <property type="protein sequence ID" value="PFH48604.1"/>
    <property type="molecule type" value="Genomic_DNA"/>
</dbReference>
<evidence type="ECO:0000313" key="2">
    <source>
        <dbReference type="Proteomes" id="UP000242287"/>
    </source>
</evidence>
<organism evidence="1 2">
    <name type="scientific">Amanita thiersii Skay4041</name>
    <dbReference type="NCBI Taxonomy" id="703135"/>
    <lineage>
        <taxon>Eukaryota</taxon>
        <taxon>Fungi</taxon>
        <taxon>Dikarya</taxon>
        <taxon>Basidiomycota</taxon>
        <taxon>Agaricomycotina</taxon>
        <taxon>Agaricomycetes</taxon>
        <taxon>Agaricomycetidae</taxon>
        <taxon>Agaricales</taxon>
        <taxon>Pluteineae</taxon>
        <taxon>Amanitaceae</taxon>
        <taxon>Amanita</taxon>
    </lineage>
</organism>
<evidence type="ECO:0000313" key="1">
    <source>
        <dbReference type="EMBL" id="PFH48604.1"/>
    </source>
</evidence>
<sequence>MLLISTIRERTVRRNYEEGEKVKDKGIEMFIDEKMGNVIPAIDKVNLLAEFERFRRLQIYATSIISALSVRRVDSATVQVSHEFRRSSKLWTKKVKLIASDTALMNEAFKMVELEDGLQIDRATKSVAKLVGEEEDLQLTSVQTRT</sequence>
<name>A0A2A9NH12_9AGAR</name>
<accession>A0A2A9NH12</accession>
<gene>
    <name evidence="1" type="ORF">AMATHDRAFT_49378</name>
</gene>
<proteinExistence type="predicted"/>
<protein>
    <submittedName>
        <fullName evidence="1">Uncharacterized protein</fullName>
    </submittedName>
</protein>
<reference evidence="1 2" key="1">
    <citation type="submission" date="2014-02" db="EMBL/GenBank/DDBJ databases">
        <title>Transposable element dynamics among asymbiotic and ectomycorrhizal Amanita fungi.</title>
        <authorList>
            <consortium name="DOE Joint Genome Institute"/>
            <person name="Hess J."/>
            <person name="Skrede I."/>
            <person name="Wolfe B."/>
            <person name="LaButti K."/>
            <person name="Ohm R.A."/>
            <person name="Grigoriev I.V."/>
            <person name="Pringle A."/>
        </authorList>
    </citation>
    <scope>NUCLEOTIDE SEQUENCE [LARGE SCALE GENOMIC DNA]</scope>
    <source>
        <strain evidence="1 2">SKay4041</strain>
    </source>
</reference>